<dbReference type="GO" id="GO:0005524">
    <property type="term" value="F:ATP binding"/>
    <property type="evidence" value="ECO:0007669"/>
    <property type="project" value="InterPro"/>
</dbReference>
<dbReference type="AlphaFoldDB" id="A0A7J7J6S1"/>
<gene>
    <name evidence="2" type="ORF">EB796_019758</name>
</gene>
<dbReference type="Proteomes" id="UP000593567">
    <property type="component" value="Unassembled WGS sequence"/>
</dbReference>
<evidence type="ECO:0000313" key="3">
    <source>
        <dbReference type="Proteomes" id="UP000593567"/>
    </source>
</evidence>
<dbReference type="InterPro" id="IPR001245">
    <property type="entry name" value="Ser-Thr/Tyr_kinase_cat_dom"/>
</dbReference>
<keyword evidence="3" id="KW-1185">Reference proteome</keyword>
<dbReference type="Gene3D" id="1.10.510.10">
    <property type="entry name" value="Transferase(Phosphotransferase) domain 1"/>
    <property type="match status" value="1"/>
</dbReference>
<comment type="caution">
    <text evidence="2">The sequence shown here is derived from an EMBL/GenBank/DDBJ whole genome shotgun (WGS) entry which is preliminary data.</text>
</comment>
<accession>A0A7J7J6S1</accession>
<dbReference type="GO" id="GO:0004674">
    <property type="term" value="F:protein serine/threonine kinase activity"/>
    <property type="evidence" value="ECO:0007669"/>
    <property type="project" value="TreeGrafter"/>
</dbReference>
<dbReference type="PANTHER" id="PTHR44329">
    <property type="entry name" value="SERINE/THREONINE-PROTEIN KINASE TNNI3K-RELATED"/>
    <property type="match status" value="1"/>
</dbReference>
<feature type="domain" description="Protein kinase" evidence="1">
    <location>
        <begin position="1"/>
        <end position="127"/>
    </location>
</feature>
<proteinExistence type="predicted"/>
<reference evidence="2" key="1">
    <citation type="submission" date="2020-06" db="EMBL/GenBank/DDBJ databases">
        <title>Draft genome of Bugula neritina, a colonial animal packing powerful symbionts and potential medicines.</title>
        <authorList>
            <person name="Rayko M."/>
        </authorList>
    </citation>
    <scope>NUCLEOTIDE SEQUENCE [LARGE SCALE GENOMIC DNA]</scope>
    <source>
        <strain evidence="2">Kwan_BN1</strain>
    </source>
</reference>
<name>A0A7J7J6S1_BUGNE</name>
<evidence type="ECO:0000313" key="2">
    <source>
        <dbReference type="EMBL" id="KAF6021930.1"/>
    </source>
</evidence>
<organism evidence="2 3">
    <name type="scientific">Bugula neritina</name>
    <name type="common">Brown bryozoan</name>
    <name type="synonym">Sertularia neritina</name>
    <dbReference type="NCBI Taxonomy" id="10212"/>
    <lineage>
        <taxon>Eukaryota</taxon>
        <taxon>Metazoa</taxon>
        <taxon>Spiralia</taxon>
        <taxon>Lophotrochozoa</taxon>
        <taxon>Bryozoa</taxon>
        <taxon>Gymnolaemata</taxon>
        <taxon>Cheilostomatida</taxon>
        <taxon>Flustrina</taxon>
        <taxon>Buguloidea</taxon>
        <taxon>Bugulidae</taxon>
        <taxon>Bugula</taxon>
    </lineage>
</organism>
<dbReference type="InterPro" id="IPR051681">
    <property type="entry name" value="Ser/Thr_Kinases-Pseudokinases"/>
</dbReference>
<evidence type="ECO:0000259" key="1">
    <source>
        <dbReference type="PROSITE" id="PS50011"/>
    </source>
</evidence>
<dbReference type="SUPFAM" id="SSF56112">
    <property type="entry name" value="Protein kinase-like (PK-like)"/>
    <property type="match status" value="1"/>
</dbReference>
<dbReference type="OrthoDB" id="774951at2759"/>
<dbReference type="InterPro" id="IPR011009">
    <property type="entry name" value="Kinase-like_dom_sf"/>
</dbReference>
<dbReference type="Pfam" id="PF07714">
    <property type="entry name" value="PK_Tyr_Ser-Thr"/>
    <property type="match status" value="1"/>
</dbReference>
<dbReference type="EMBL" id="VXIV02002934">
    <property type="protein sequence ID" value="KAF6021930.1"/>
    <property type="molecule type" value="Genomic_DNA"/>
</dbReference>
<dbReference type="InterPro" id="IPR000719">
    <property type="entry name" value="Prot_kinase_dom"/>
</dbReference>
<dbReference type="PROSITE" id="PS50011">
    <property type="entry name" value="PROTEIN_KINASE_DOM"/>
    <property type="match status" value="1"/>
</dbReference>
<protein>
    <recommendedName>
        <fullName evidence="1">Protein kinase domain-containing protein</fullName>
    </recommendedName>
</protein>
<sequence length="148" mass="17232">MIDFSTVYKSKDMDRKVMPIPYMAPELLKTLVYKPNNISSRYTFQTDVYAFGILLHELMSGSKPYKDIPTAELIITHVLNARRQLTETLVCPQPIKKLIERCWSELPNERLCAREVLKMLHKKDIILYNRFSSSAPENINKLIAHDSF</sequence>